<dbReference type="Proteomes" id="UP000766698">
    <property type="component" value="Unassembled WGS sequence"/>
</dbReference>
<dbReference type="InterPro" id="IPR036390">
    <property type="entry name" value="WH_DNA-bd_sf"/>
</dbReference>
<proteinExistence type="predicted"/>
<gene>
    <name evidence="3" type="ORF">GL263_25065</name>
</gene>
<comment type="caution">
    <text evidence="3">The sequence shown here is derived from an EMBL/GenBank/DDBJ whole genome shotgun (WGS) entry which is preliminary data.</text>
</comment>
<name>A0ABR6EN70_9ACTN</name>
<dbReference type="Gene3D" id="1.10.10.10">
    <property type="entry name" value="Winged helix-like DNA-binding domain superfamily/Winged helix DNA-binding domain"/>
    <property type="match status" value="1"/>
</dbReference>
<accession>A0ABR6EN70</accession>
<evidence type="ECO:0000259" key="2">
    <source>
        <dbReference type="PROSITE" id="PS50995"/>
    </source>
</evidence>
<reference evidence="4" key="1">
    <citation type="journal article" date="2020" name="Syst. Appl. Microbiol.">
        <title>Streptomyces alkaliterrae sp. nov., isolated from an alkaline soil, and emended descriptions of Streptomyces alkaliphilus, Streptomyces calidiresistens and Streptomyces durbertensis.</title>
        <authorList>
            <person name="Swiecimska M."/>
            <person name="Golinska P."/>
            <person name="Nouioui I."/>
            <person name="Wypij M."/>
            <person name="Rai M."/>
            <person name="Sangal V."/>
            <person name="Goodfellow M."/>
        </authorList>
    </citation>
    <scope>NUCLEOTIDE SEQUENCE [LARGE SCALE GENOMIC DNA]</scope>
    <source>
        <strain evidence="4">DSM 104538</strain>
    </source>
</reference>
<evidence type="ECO:0000313" key="3">
    <source>
        <dbReference type="EMBL" id="MBB1246796.1"/>
    </source>
</evidence>
<dbReference type="InterPro" id="IPR036388">
    <property type="entry name" value="WH-like_DNA-bd_sf"/>
</dbReference>
<dbReference type="InterPro" id="IPR039422">
    <property type="entry name" value="MarR/SlyA-like"/>
</dbReference>
<dbReference type="SUPFAM" id="SSF46785">
    <property type="entry name" value="Winged helix' DNA-binding domain"/>
    <property type="match status" value="1"/>
</dbReference>
<dbReference type="EMBL" id="WMLF01000611">
    <property type="protein sequence ID" value="MBB1246796.1"/>
    <property type="molecule type" value="Genomic_DNA"/>
</dbReference>
<dbReference type="PANTHER" id="PTHR33164:SF43">
    <property type="entry name" value="HTH-TYPE TRANSCRIPTIONAL REPRESSOR YETL"/>
    <property type="match status" value="1"/>
</dbReference>
<dbReference type="SMART" id="SM00347">
    <property type="entry name" value="HTH_MARR"/>
    <property type="match status" value="1"/>
</dbReference>
<evidence type="ECO:0000313" key="4">
    <source>
        <dbReference type="Proteomes" id="UP000766698"/>
    </source>
</evidence>
<dbReference type="RefSeq" id="WP_182858022.1">
    <property type="nucleotide sequence ID" value="NZ_WMLF01000611.1"/>
</dbReference>
<protein>
    <submittedName>
        <fullName evidence="3">MarR family transcriptional regulator</fullName>
    </submittedName>
</protein>
<dbReference type="PROSITE" id="PS50995">
    <property type="entry name" value="HTH_MARR_2"/>
    <property type="match status" value="1"/>
</dbReference>
<feature type="region of interest" description="Disordered" evidence="1">
    <location>
        <begin position="148"/>
        <end position="195"/>
    </location>
</feature>
<dbReference type="Pfam" id="PF12802">
    <property type="entry name" value="MarR_2"/>
    <property type="match status" value="1"/>
</dbReference>
<dbReference type="PANTHER" id="PTHR33164">
    <property type="entry name" value="TRANSCRIPTIONAL REGULATOR, MARR FAMILY"/>
    <property type="match status" value="1"/>
</dbReference>
<sequence>MRANDPNSEQIEEAATATEVTELLAVLLGRANAGGTDGPVPPSQLRALFAIERQAGCNLRTLSEELGSTPPATSRLCDRLEAAGLVLRTVSPASRREVRLQLSRDGQRLLEEIRAGQRREINAVLRRMAPAARHELLGGLRAFREAATEGPRLGTTTQAETSGGASSADRRGAGGGGRRTEDRGHLGGDGRSTLPLSLGGTWSSTCLL</sequence>
<feature type="compositionally biased region" description="Basic and acidic residues" evidence="1">
    <location>
        <begin position="168"/>
        <end position="188"/>
    </location>
</feature>
<dbReference type="InterPro" id="IPR000835">
    <property type="entry name" value="HTH_MarR-typ"/>
</dbReference>
<evidence type="ECO:0000256" key="1">
    <source>
        <dbReference type="SAM" id="MobiDB-lite"/>
    </source>
</evidence>
<organism evidence="3 4">
    <name type="scientific">Streptomyces durbertensis</name>
    <dbReference type="NCBI Taxonomy" id="2448886"/>
    <lineage>
        <taxon>Bacteria</taxon>
        <taxon>Bacillati</taxon>
        <taxon>Actinomycetota</taxon>
        <taxon>Actinomycetes</taxon>
        <taxon>Kitasatosporales</taxon>
        <taxon>Streptomycetaceae</taxon>
        <taxon>Streptomyces</taxon>
    </lineage>
</organism>
<feature type="domain" description="HTH marR-type" evidence="2">
    <location>
        <begin position="17"/>
        <end position="145"/>
    </location>
</feature>
<keyword evidence="4" id="KW-1185">Reference proteome</keyword>